<gene>
    <name evidence="1" type="ORF">STIAU_8011</name>
</gene>
<dbReference type="AlphaFoldDB" id="Q09C26"/>
<dbReference type="EMBL" id="AAMD01000007">
    <property type="protein sequence ID" value="EAU69314.1"/>
    <property type="molecule type" value="Genomic_DNA"/>
</dbReference>
<comment type="caution">
    <text evidence="1">The sequence shown here is derived from an EMBL/GenBank/DDBJ whole genome shotgun (WGS) entry which is preliminary data.</text>
</comment>
<organism evidence="1 2">
    <name type="scientific">Stigmatella aurantiaca (strain DW4/3-1)</name>
    <dbReference type="NCBI Taxonomy" id="378806"/>
    <lineage>
        <taxon>Bacteria</taxon>
        <taxon>Pseudomonadati</taxon>
        <taxon>Myxococcota</taxon>
        <taxon>Myxococcia</taxon>
        <taxon>Myxococcales</taxon>
        <taxon>Cystobacterineae</taxon>
        <taxon>Archangiaceae</taxon>
        <taxon>Stigmatella</taxon>
    </lineage>
</organism>
<reference evidence="1 2" key="1">
    <citation type="submission" date="2006-04" db="EMBL/GenBank/DDBJ databases">
        <authorList>
            <person name="Nierman W.C."/>
        </authorList>
    </citation>
    <scope>NUCLEOTIDE SEQUENCE [LARGE SCALE GENOMIC DNA]</scope>
    <source>
        <strain evidence="1 2">DW4/3-1</strain>
    </source>
</reference>
<dbReference type="Proteomes" id="UP000032702">
    <property type="component" value="Unassembled WGS sequence"/>
</dbReference>
<evidence type="ECO:0000313" key="1">
    <source>
        <dbReference type="EMBL" id="EAU69314.1"/>
    </source>
</evidence>
<accession>Q09C26</accession>
<sequence length="367" mass="39415">MFSGPPERQGHPMLPIRQYFRGVIARTVLPTSLMILAACGPDSLEDLTGELQGALANGVGSTAARAALAKRWAPVHYQDVDVTGSHSLSGRSDYISRVDFDGDWTGTNNWDNAGSRALPAHVYHSVVETSSHWYIVYTFFHPRDWADSIFDTEHENDGEGVLLVVARDGSEFGKLVGAVTVAHKDFFSYVPDGSPLASGAESVDGKLSYANFEGVDHPITAQEAKGHGLKAWPGYDIVGDGVKYFPSLTTSEEPSSATDSDVRYKLIDIYGPDGLWVRRNLASLFASYGTFAGDTSGDCGYVKSLCSTNSANAPWGWNDQNDGPIEGGEIATDPAKLSAYYFSPSAAFATAYTFNPFKGVGADPNTP</sequence>
<name>Q09C26_STIAD</name>
<protein>
    <submittedName>
        <fullName evidence="1">Uncharacterized protein</fullName>
    </submittedName>
</protein>
<proteinExistence type="predicted"/>
<dbReference type="PATRIC" id="fig|378806.16.peg.8682"/>
<evidence type="ECO:0000313" key="2">
    <source>
        <dbReference type="Proteomes" id="UP000032702"/>
    </source>
</evidence>